<reference evidence="1" key="1">
    <citation type="submission" date="2022-11" db="UniProtKB">
        <authorList>
            <consortium name="EnsemblMetazoa"/>
        </authorList>
    </citation>
    <scope>IDENTIFICATION</scope>
</reference>
<dbReference type="AlphaFoldDB" id="A0A913YEM3"/>
<dbReference type="GeneID" id="110235389"/>
<dbReference type="Gene3D" id="2.60.120.200">
    <property type="match status" value="1"/>
</dbReference>
<evidence type="ECO:0000313" key="1">
    <source>
        <dbReference type="EnsemblMetazoa" id="XP_028513780.1"/>
    </source>
</evidence>
<proteinExistence type="predicted"/>
<name>A0A913YEM3_EXADI</name>
<dbReference type="RefSeq" id="XP_028513780.1">
    <property type="nucleotide sequence ID" value="XM_028657979.1"/>
</dbReference>
<accession>A0A913YEM3</accession>
<dbReference type="KEGG" id="epa:110235389"/>
<dbReference type="Pfam" id="PF13385">
    <property type="entry name" value="Laminin_G_3"/>
    <property type="match status" value="1"/>
</dbReference>
<organism evidence="1 2">
    <name type="scientific">Exaiptasia diaphana</name>
    <name type="common">Tropical sea anemone</name>
    <name type="synonym">Aiptasia pulchella</name>
    <dbReference type="NCBI Taxonomy" id="2652724"/>
    <lineage>
        <taxon>Eukaryota</taxon>
        <taxon>Metazoa</taxon>
        <taxon>Cnidaria</taxon>
        <taxon>Anthozoa</taxon>
        <taxon>Hexacorallia</taxon>
        <taxon>Actiniaria</taxon>
        <taxon>Aiptasiidae</taxon>
        <taxon>Exaiptasia</taxon>
    </lineage>
</organism>
<dbReference type="SUPFAM" id="SSF49899">
    <property type="entry name" value="Concanavalin A-like lectins/glucanases"/>
    <property type="match status" value="1"/>
</dbReference>
<sequence length="177" mass="19842">MLGRCLKDKSTDFKTVFTNNLPDSLWTLDSNLPNDKIMSGKTADSSSPLSSVDNGIQGKAVQLKGNVALRLSDYKDECLVNNSMALTVSLWLKYGNSTSENQTFFTLGKDTTTDGGDRLQISQPNKTLDEVGVLLNSDRGRLFLRFPCPWNIWSHIVVTWNSTESFVIYRWQLVLLV</sequence>
<dbReference type="EnsemblMetazoa" id="XM_028657979.1">
    <property type="protein sequence ID" value="XP_028513780.1"/>
    <property type="gene ID" value="LOC110235389"/>
</dbReference>
<protein>
    <submittedName>
        <fullName evidence="1">Uncharacterized protein</fullName>
    </submittedName>
</protein>
<dbReference type="InterPro" id="IPR013320">
    <property type="entry name" value="ConA-like_dom_sf"/>
</dbReference>
<keyword evidence="2" id="KW-1185">Reference proteome</keyword>
<dbReference type="Proteomes" id="UP000887567">
    <property type="component" value="Unplaced"/>
</dbReference>
<evidence type="ECO:0000313" key="2">
    <source>
        <dbReference type="Proteomes" id="UP000887567"/>
    </source>
</evidence>